<sequence>MIETQFDVKIKRVRSDNGTEFTNMSIQTFFKQKGIIHETSCVATPQQNARVERKHRHILNIARALRFQANLPIRFWGECILAATHIINRTPTVANQGITPYEVLFRNSPTYDHLKIFGCLCYVSTNTKLRDKFDPRAERCIFVGYPQGQKGWKVYNPKTQKFFVSRDVVFYENILPYVVHEKELPIESPSVVFHEISGQQEESNHDEVEKYERQENRGQGDTNPAEMDGQNEEPNDVGIEVHKEKETEVPVHNEMETDLPPRTRQPPGYLQDYHCYTSHKNPISMPKTQSHSSGKIYPITNFISNDCYSRRHQAYLAAIHNTKEPQSYREAVKKTEWKEAMAAELKALEENGTWDLELPPTCKKIVGCKWVYKVKYKATGEVEKYKARLVAKGYTQVEGEDFNETFAPVAKMTTVRCLLTVAVAKGWELHQMDVSNAFLHGDLDEEVYMQVPEGYHTPKAGMVCRLRKSLYGLKQASRNWYSKLSHALIEYGFQESHADHSLFTYSREGEFMAVLVYVDDLVIAGNYSDTCTNFKQYLRRCFHMKDLGPLKYFLGLELARGATGLFMCQRKYIMDILDECKMLDSKPSTFPMEQNQKLALDTGPAYSDPPRYRRLVGRLIYLTITRPEITYSVHILSQFTQSPQQAHWDAAMRVLRYLKFTPGQGIILPKENDLQLVAYCDSDWASCPLTRRSTSGYLMKLGSAPISWKTKKQSTVSKSSSEAEYRAMGQAVSEVIWLRSLLSSLQVHYKSPTVLFCDNQAAIHLAANPVYHERTKHIEVDCHFIRTHLQKGTISTNYVSTKKQQADIFTKALGAKQFQELTFKLGAHNPHTPT</sequence>
<reference evidence="3 4" key="1">
    <citation type="journal article" date="2014" name="Am. J. Bot.">
        <title>Genome assembly and annotation for red clover (Trifolium pratense; Fabaceae).</title>
        <authorList>
            <person name="Istvanek J."/>
            <person name="Jaros M."/>
            <person name="Krenek A."/>
            <person name="Repkova J."/>
        </authorList>
    </citation>
    <scope>NUCLEOTIDE SEQUENCE [LARGE SCALE GENOMIC DNA]</scope>
    <source>
        <strain evidence="4">cv. Tatra</strain>
        <tissue evidence="3">Young leaves</tissue>
    </source>
</reference>
<dbReference type="PANTHER" id="PTHR11439:SF470">
    <property type="entry name" value="CYSTEINE-RICH RLK (RECEPTOR-LIKE PROTEIN KINASE) 8"/>
    <property type="match status" value="1"/>
</dbReference>
<dbReference type="Proteomes" id="UP000236291">
    <property type="component" value="Unassembled WGS sequence"/>
</dbReference>
<dbReference type="InterPro" id="IPR012337">
    <property type="entry name" value="RNaseH-like_sf"/>
</dbReference>
<dbReference type="Pfam" id="PF25597">
    <property type="entry name" value="SH3_retrovirus"/>
    <property type="match status" value="1"/>
</dbReference>
<feature type="region of interest" description="Disordered" evidence="1">
    <location>
        <begin position="197"/>
        <end position="235"/>
    </location>
</feature>
<feature type="domain" description="Integrase catalytic" evidence="2">
    <location>
        <begin position="1"/>
        <end position="108"/>
    </location>
</feature>
<dbReference type="InterPro" id="IPR043502">
    <property type="entry name" value="DNA/RNA_pol_sf"/>
</dbReference>
<dbReference type="GO" id="GO:0003676">
    <property type="term" value="F:nucleic acid binding"/>
    <property type="evidence" value="ECO:0007669"/>
    <property type="project" value="InterPro"/>
</dbReference>
<dbReference type="Pfam" id="PF07727">
    <property type="entry name" value="RVT_2"/>
    <property type="match status" value="1"/>
</dbReference>
<dbReference type="Gene3D" id="3.30.420.10">
    <property type="entry name" value="Ribonuclease H-like superfamily/Ribonuclease H"/>
    <property type="match status" value="1"/>
</dbReference>
<dbReference type="CDD" id="cd09272">
    <property type="entry name" value="RNase_HI_RT_Ty1"/>
    <property type="match status" value="1"/>
</dbReference>
<feature type="compositionally biased region" description="Basic and acidic residues" evidence="1">
    <location>
        <begin position="202"/>
        <end position="218"/>
    </location>
</feature>
<feature type="region of interest" description="Disordered" evidence="1">
    <location>
        <begin position="248"/>
        <end position="267"/>
    </location>
</feature>
<dbReference type="InterPro" id="IPR001584">
    <property type="entry name" value="Integrase_cat-core"/>
</dbReference>
<gene>
    <name evidence="3" type="ORF">L195_g013549</name>
</gene>
<proteinExistence type="predicted"/>
<name>A0A2K3PNF5_TRIPR</name>
<dbReference type="InterPro" id="IPR057670">
    <property type="entry name" value="SH3_retrovirus"/>
</dbReference>
<comment type="caution">
    <text evidence="3">The sequence shown here is derived from an EMBL/GenBank/DDBJ whole genome shotgun (WGS) entry which is preliminary data.</text>
</comment>
<dbReference type="SUPFAM" id="SSF53098">
    <property type="entry name" value="Ribonuclease H-like"/>
    <property type="match status" value="1"/>
</dbReference>
<protein>
    <submittedName>
        <fullName evidence="3">Retrovirus-related Pol polyprotein from transposon TNT 1-94</fullName>
    </submittedName>
</protein>
<feature type="compositionally biased region" description="Basic and acidic residues" evidence="1">
    <location>
        <begin position="248"/>
        <end position="261"/>
    </location>
</feature>
<dbReference type="PANTHER" id="PTHR11439">
    <property type="entry name" value="GAG-POL-RELATED RETROTRANSPOSON"/>
    <property type="match status" value="1"/>
</dbReference>
<dbReference type="EMBL" id="ASHM01008837">
    <property type="protein sequence ID" value="PNY16822.1"/>
    <property type="molecule type" value="Genomic_DNA"/>
</dbReference>
<evidence type="ECO:0000313" key="3">
    <source>
        <dbReference type="EMBL" id="PNY16822.1"/>
    </source>
</evidence>
<evidence type="ECO:0000259" key="2">
    <source>
        <dbReference type="PROSITE" id="PS50994"/>
    </source>
</evidence>
<evidence type="ECO:0000313" key="4">
    <source>
        <dbReference type="Proteomes" id="UP000236291"/>
    </source>
</evidence>
<dbReference type="InterPro" id="IPR036397">
    <property type="entry name" value="RNaseH_sf"/>
</dbReference>
<evidence type="ECO:0000256" key="1">
    <source>
        <dbReference type="SAM" id="MobiDB-lite"/>
    </source>
</evidence>
<dbReference type="InterPro" id="IPR013103">
    <property type="entry name" value="RVT_2"/>
</dbReference>
<dbReference type="SUPFAM" id="SSF56672">
    <property type="entry name" value="DNA/RNA polymerases"/>
    <property type="match status" value="1"/>
</dbReference>
<dbReference type="PROSITE" id="PS50994">
    <property type="entry name" value="INTEGRASE"/>
    <property type="match status" value="1"/>
</dbReference>
<accession>A0A2K3PNF5</accession>
<dbReference type="AlphaFoldDB" id="A0A2K3PNF5"/>
<dbReference type="GO" id="GO:0015074">
    <property type="term" value="P:DNA integration"/>
    <property type="evidence" value="ECO:0007669"/>
    <property type="project" value="InterPro"/>
</dbReference>
<reference evidence="3 4" key="2">
    <citation type="journal article" date="2017" name="Front. Plant Sci.">
        <title>Gene Classification and Mining of Molecular Markers Useful in Red Clover (Trifolium pratense) Breeding.</title>
        <authorList>
            <person name="Istvanek J."/>
            <person name="Dluhosova J."/>
            <person name="Dluhos P."/>
            <person name="Patkova L."/>
            <person name="Nedelnik J."/>
            <person name="Repkova J."/>
        </authorList>
    </citation>
    <scope>NUCLEOTIDE SEQUENCE [LARGE SCALE GENOMIC DNA]</scope>
    <source>
        <strain evidence="4">cv. Tatra</strain>
        <tissue evidence="3">Young leaves</tissue>
    </source>
</reference>
<organism evidence="3 4">
    <name type="scientific">Trifolium pratense</name>
    <name type="common">Red clover</name>
    <dbReference type="NCBI Taxonomy" id="57577"/>
    <lineage>
        <taxon>Eukaryota</taxon>
        <taxon>Viridiplantae</taxon>
        <taxon>Streptophyta</taxon>
        <taxon>Embryophyta</taxon>
        <taxon>Tracheophyta</taxon>
        <taxon>Spermatophyta</taxon>
        <taxon>Magnoliopsida</taxon>
        <taxon>eudicotyledons</taxon>
        <taxon>Gunneridae</taxon>
        <taxon>Pentapetalae</taxon>
        <taxon>rosids</taxon>
        <taxon>fabids</taxon>
        <taxon>Fabales</taxon>
        <taxon>Fabaceae</taxon>
        <taxon>Papilionoideae</taxon>
        <taxon>50 kb inversion clade</taxon>
        <taxon>NPAAA clade</taxon>
        <taxon>Hologalegina</taxon>
        <taxon>IRL clade</taxon>
        <taxon>Trifolieae</taxon>
        <taxon>Trifolium</taxon>
    </lineage>
</organism>